<name>A0A7R9AIE4_9CRUS</name>
<dbReference type="AlphaFoldDB" id="A0A7R9AIE4"/>
<gene>
    <name evidence="3" type="ORF">DSTB1V02_LOCUS14464</name>
</gene>
<dbReference type="Proteomes" id="UP000677054">
    <property type="component" value="Unassembled WGS sequence"/>
</dbReference>
<dbReference type="EMBL" id="CAJPEV010012047">
    <property type="protein sequence ID" value="CAG0906380.1"/>
    <property type="molecule type" value="Genomic_DNA"/>
</dbReference>
<evidence type="ECO:0000313" key="3">
    <source>
        <dbReference type="EMBL" id="CAD7254718.1"/>
    </source>
</evidence>
<dbReference type="PANTHER" id="PTHR23034:SF2">
    <property type="entry name" value="GLUTAMATE-RICH PROTEIN 3"/>
    <property type="match status" value="1"/>
</dbReference>
<organism evidence="3">
    <name type="scientific">Darwinula stevensoni</name>
    <dbReference type="NCBI Taxonomy" id="69355"/>
    <lineage>
        <taxon>Eukaryota</taxon>
        <taxon>Metazoa</taxon>
        <taxon>Ecdysozoa</taxon>
        <taxon>Arthropoda</taxon>
        <taxon>Crustacea</taxon>
        <taxon>Oligostraca</taxon>
        <taxon>Ostracoda</taxon>
        <taxon>Podocopa</taxon>
        <taxon>Podocopida</taxon>
        <taxon>Darwinulocopina</taxon>
        <taxon>Darwinuloidea</taxon>
        <taxon>Darwinulidae</taxon>
        <taxon>Darwinula</taxon>
    </lineage>
</organism>
<protein>
    <recommendedName>
        <fullName evidence="2">DUF4590 domain-containing protein</fullName>
    </recommendedName>
</protein>
<keyword evidence="4" id="KW-1185">Reference proteome</keyword>
<evidence type="ECO:0000313" key="4">
    <source>
        <dbReference type="Proteomes" id="UP000677054"/>
    </source>
</evidence>
<dbReference type="PANTHER" id="PTHR23034">
    <property type="entry name" value="GLUTAMATE-RICH PROTEIN 3"/>
    <property type="match status" value="1"/>
</dbReference>
<dbReference type="Pfam" id="PF15257">
    <property type="entry name" value="DUF4590"/>
    <property type="match status" value="1"/>
</dbReference>
<feature type="compositionally biased region" description="Low complexity" evidence="1">
    <location>
        <begin position="66"/>
        <end position="84"/>
    </location>
</feature>
<reference evidence="3" key="1">
    <citation type="submission" date="2020-11" db="EMBL/GenBank/DDBJ databases">
        <authorList>
            <person name="Tran Van P."/>
        </authorList>
    </citation>
    <scope>NUCLEOTIDE SEQUENCE</scope>
</reference>
<evidence type="ECO:0000256" key="1">
    <source>
        <dbReference type="SAM" id="MobiDB-lite"/>
    </source>
</evidence>
<feature type="domain" description="DUF4590" evidence="2">
    <location>
        <begin position="108"/>
        <end position="199"/>
    </location>
</feature>
<dbReference type="InterPro" id="IPR027962">
    <property type="entry name" value="ERICH3"/>
</dbReference>
<feature type="non-terminal residue" evidence="3">
    <location>
        <position position="1"/>
    </location>
</feature>
<dbReference type="InterPro" id="IPR048257">
    <property type="entry name" value="DUF4590"/>
</dbReference>
<dbReference type="EMBL" id="LR911565">
    <property type="protein sequence ID" value="CAD7254718.1"/>
    <property type="molecule type" value="Genomic_DNA"/>
</dbReference>
<evidence type="ECO:0000259" key="2">
    <source>
        <dbReference type="Pfam" id="PF15257"/>
    </source>
</evidence>
<feature type="region of interest" description="Disordered" evidence="1">
    <location>
        <begin position="66"/>
        <end position="87"/>
    </location>
</feature>
<accession>A0A7R9AIE4</accession>
<sequence>MSCKWDITIEVKEEKRLRTVISALQSIQEWAGEIDDGKGRREQFFPGLPYVPSSIRCLSRARVSVPASPHSTSSRSSGSWGSSRSEGKGCTMTLQFVGGWRRVEQVGHSVQSDVMVTQVVRGGTPATLFKGMLSPQEIIQLRSRRGPGDSFTMAVYLDGLLSLRLSSCCEHRYKVGRRLGGPSGRFLLLSLQGASPCIRF</sequence>
<proteinExistence type="predicted"/>
<dbReference type="OrthoDB" id="120976at2759"/>